<dbReference type="Gene3D" id="3.20.20.80">
    <property type="entry name" value="Glycosidases"/>
    <property type="match status" value="1"/>
</dbReference>
<evidence type="ECO:0000256" key="4">
    <source>
        <dbReference type="ARBA" id="ARBA00022801"/>
    </source>
</evidence>
<protein>
    <recommendedName>
        <fullName evidence="3">beta-N-acetylhexosaminidase</fullName>
        <ecNumber evidence="3">3.2.1.52</ecNumber>
    </recommendedName>
</protein>
<feature type="domain" description="PA14" evidence="6">
    <location>
        <begin position="630"/>
        <end position="768"/>
    </location>
</feature>
<keyword evidence="8" id="KW-1185">Reference proteome</keyword>
<dbReference type="InterPro" id="IPR017853">
    <property type="entry name" value="GH"/>
</dbReference>
<evidence type="ECO:0000313" key="8">
    <source>
        <dbReference type="Proteomes" id="UP001501844"/>
    </source>
</evidence>
<dbReference type="Pfam" id="PF07691">
    <property type="entry name" value="PA14"/>
    <property type="match status" value="1"/>
</dbReference>
<comment type="caution">
    <text evidence="7">The sequence shown here is derived from an EMBL/GenBank/DDBJ whole genome shotgun (WGS) entry which is preliminary data.</text>
</comment>
<gene>
    <name evidence="7" type="ORF">GCM10023183_11360</name>
</gene>
<dbReference type="PROSITE" id="PS51820">
    <property type="entry name" value="PA14"/>
    <property type="match status" value="1"/>
</dbReference>
<dbReference type="SUPFAM" id="SSF56988">
    <property type="entry name" value="Anthrax protective antigen"/>
    <property type="match status" value="1"/>
</dbReference>
<keyword evidence="4" id="KW-0378">Hydrolase</keyword>
<dbReference type="SMART" id="SM00758">
    <property type="entry name" value="PA14"/>
    <property type="match status" value="1"/>
</dbReference>
<dbReference type="InterPro" id="IPR015882">
    <property type="entry name" value="HEX_bac_N"/>
</dbReference>
<dbReference type="InterPro" id="IPR025705">
    <property type="entry name" value="Beta_hexosaminidase_sua/sub"/>
</dbReference>
<dbReference type="InterPro" id="IPR037524">
    <property type="entry name" value="PA14/GLEYA"/>
</dbReference>
<dbReference type="Gene3D" id="3.30.379.10">
    <property type="entry name" value="Chitobiase/beta-hexosaminidase domain 2-like"/>
    <property type="match status" value="1"/>
</dbReference>
<dbReference type="InterPro" id="IPR015883">
    <property type="entry name" value="Glyco_hydro_20_cat"/>
</dbReference>
<evidence type="ECO:0000256" key="3">
    <source>
        <dbReference type="ARBA" id="ARBA00012663"/>
    </source>
</evidence>
<comment type="catalytic activity">
    <reaction evidence="1">
        <text>Hydrolysis of terminal non-reducing N-acetyl-D-hexosamine residues in N-acetyl-beta-D-hexosaminides.</text>
        <dbReference type="EC" id="3.2.1.52"/>
    </reaction>
</comment>
<dbReference type="Gene3D" id="3.90.182.10">
    <property type="entry name" value="Toxin - Anthrax Protective Antigen,domain 1"/>
    <property type="match status" value="1"/>
</dbReference>
<evidence type="ECO:0000256" key="1">
    <source>
        <dbReference type="ARBA" id="ARBA00001231"/>
    </source>
</evidence>
<dbReference type="Proteomes" id="UP001501844">
    <property type="component" value="Unassembled WGS sequence"/>
</dbReference>
<dbReference type="PANTHER" id="PTHR22600">
    <property type="entry name" value="BETA-HEXOSAMINIDASE"/>
    <property type="match status" value="1"/>
</dbReference>
<dbReference type="PRINTS" id="PR00738">
    <property type="entry name" value="GLHYDRLASE20"/>
</dbReference>
<dbReference type="InterPro" id="IPR029018">
    <property type="entry name" value="Hex-like_dom2"/>
</dbReference>
<comment type="similarity">
    <text evidence="2">Belongs to the glycosyl hydrolase 20 family.</text>
</comment>
<reference evidence="8" key="1">
    <citation type="journal article" date="2019" name="Int. J. Syst. Evol. Microbiol.">
        <title>The Global Catalogue of Microorganisms (GCM) 10K type strain sequencing project: providing services to taxonomists for standard genome sequencing and annotation.</title>
        <authorList>
            <consortium name="The Broad Institute Genomics Platform"/>
            <consortium name="The Broad Institute Genome Sequencing Center for Infectious Disease"/>
            <person name="Wu L."/>
            <person name="Ma J."/>
        </authorList>
    </citation>
    <scope>NUCLEOTIDE SEQUENCE [LARGE SCALE GENOMIC DNA]</scope>
    <source>
        <strain evidence="8">JCM 17917</strain>
    </source>
</reference>
<dbReference type="Pfam" id="PF02838">
    <property type="entry name" value="Glyco_hydro_20b"/>
    <property type="match status" value="1"/>
</dbReference>
<dbReference type="Pfam" id="PF00728">
    <property type="entry name" value="Glyco_hydro_20"/>
    <property type="match status" value="1"/>
</dbReference>
<sequence>MKKQFLLLLFWALLLVAMPTALVGQTQLNRYHLIPYPSSVVPQFGNFTISAQTKLVLPAESKVFEKEAKQLQDLLANHFGKPLRESKKEGTNSILLKFDQDITAPEGYMLFISQDQAVVSAREPAGMFRAVQTIRQLLPPSIEKPAVASSRQALSLPTVQIIDAPSFAWRGMHLDVSRHFFTKEYLKKYIDLLALYKFNKLHLHLTDDQGWRLEIKKYPKLTEQGAWRTFNNQDSVVIRQSKENPDMALDPRHLVQRNGQTLYGGFYTQAEMRDIIQYASARHIEIIPEIDMPGHMKAAIDAYPFLTCGEAGWGRTFSVPICPCEDTTYEFAENVFQEIIDLFPSQYIHLGADEVEKTTWANAPACQALMQREGLKSVEELQSYFVHRMQKFFKSKGKTLIGWDEILEGGINSEAMVMYWRNWVPKAPLQAVQNGNKVIMTPNAPLYFDAIPDKNSLQNVYQFQVVPEGLNGEEAKGILGAQANLWTEYVPSENRAEYLYMPRMTALAEVVWSQERNYASYLQRLKYHYPRLDALQVQYRLPDLEGFTDRMVFTDQTLLKMDKPLKDLGIRYTTDGSEPHVGSQLLIEPKPISESTFLKFAAFTPAGRKGDTYTVQYEKQTLAPATQIKKTTAGLTALYYKGFFKTTQAMQSLPKPTQTMVVERLAVPETIKDGSFGIQFRGYLDIPETGIYSFYLTCDDGGVLRIANRLVVDNDGLHAPLEKSGQVALEKGLHPLELDFIEGGGGYTLPSLLYSKDGSYPQPIPQSWLKR</sequence>
<accession>A0ABP8FD64</accession>
<evidence type="ECO:0000259" key="6">
    <source>
        <dbReference type="PROSITE" id="PS51820"/>
    </source>
</evidence>
<evidence type="ECO:0000256" key="5">
    <source>
        <dbReference type="ARBA" id="ARBA00023295"/>
    </source>
</evidence>
<proteinExistence type="inferred from homology"/>
<dbReference type="RefSeq" id="WP_345163394.1">
    <property type="nucleotide sequence ID" value="NZ_BAABGX010000001.1"/>
</dbReference>
<dbReference type="SUPFAM" id="SSF51445">
    <property type="entry name" value="(Trans)glycosidases"/>
    <property type="match status" value="1"/>
</dbReference>
<dbReference type="PANTHER" id="PTHR22600:SF57">
    <property type="entry name" value="BETA-N-ACETYLHEXOSAMINIDASE"/>
    <property type="match status" value="1"/>
</dbReference>
<evidence type="ECO:0000313" key="7">
    <source>
        <dbReference type="EMBL" id="GAA4300822.1"/>
    </source>
</evidence>
<dbReference type="EMBL" id="BAABGX010000001">
    <property type="protein sequence ID" value="GAA4300822.1"/>
    <property type="molecule type" value="Genomic_DNA"/>
</dbReference>
<dbReference type="InterPro" id="IPR059177">
    <property type="entry name" value="GH29D-like_dom"/>
</dbReference>
<name>A0ABP8FD64_9BACT</name>
<dbReference type="EC" id="3.2.1.52" evidence="3"/>
<dbReference type="SUPFAM" id="SSF55545">
    <property type="entry name" value="beta-N-acetylhexosaminidase-like domain"/>
    <property type="match status" value="1"/>
</dbReference>
<dbReference type="Pfam" id="PF13290">
    <property type="entry name" value="CHB_HEX_C_1"/>
    <property type="match status" value="1"/>
</dbReference>
<evidence type="ECO:0000256" key="2">
    <source>
        <dbReference type="ARBA" id="ARBA00006285"/>
    </source>
</evidence>
<keyword evidence="5" id="KW-0326">Glycosidase</keyword>
<dbReference type="InterPro" id="IPR011658">
    <property type="entry name" value="PA14_dom"/>
</dbReference>
<dbReference type="CDD" id="cd06563">
    <property type="entry name" value="GH20_chitobiase-like"/>
    <property type="match status" value="1"/>
</dbReference>
<organism evidence="7 8">
    <name type="scientific">Nibribacter koreensis</name>
    <dbReference type="NCBI Taxonomy" id="1084519"/>
    <lineage>
        <taxon>Bacteria</taxon>
        <taxon>Pseudomonadati</taxon>
        <taxon>Bacteroidota</taxon>
        <taxon>Cytophagia</taxon>
        <taxon>Cytophagales</taxon>
        <taxon>Hymenobacteraceae</taxon>
        <taxon>Nibribacter</taxon>
    </lineage>
</organism>